<name>A0A9P9REE4_FUSSL</name>
<evidence type="ECO:0000313" key="4">
    <source>
        <dbReference type="EMBL" id="KAH7275423.1"/>
    </source>
</evidence>
<keyword evidence="2" id="KW-0732">Signal</keyword>
<reference evidence="4" key="1">
    <citation type="journal article" date="2021" name="Nat. Commun.">
        <title>Genetic determinants of endophytism in the Arabidopsis root mycobiome.</title>
        <authorList>
            <person name="Mesny F."/>
            <person name="Miyauchi S."/>
            <person name="Thiergart T."/>
            <person name="Pickel B."/>
            <person name="Atanasova L."/>
            <person name="Karlsson M."/>
            <person name="Huettel B."/>
            <person name="Barry K.W."/>
            <person name="Haridas S."/>
            <person name="Chen C."/>
            <person name="Bauer D."/>
            <person name="Andreopoulos W."/>
            <person name="Pangilinan J."/>
            <person name="LaButti K."/>
            <person name="Riley R."/>
            <person name="Lipzen A."/>
            <person name="Clum A."/>
            <person name="Drula E."/>
            <person name="Henrissat B."/>
            <person name="Kohler A."/>
            <person name="Grigoriev I.V."/>
            <person name="Martin F.M."/>
            <person name="Hacquard S."/>
        </authorList>
    </citation>
    <scope>NUCLEOTIDE SEQUENCE</scope>
    <source>
        <strain evidence="4">FSSC 5 MPI-SDFR-AT-0091</strain>
    </source>
</reference>
<sequence length="212" mass="21648">MHSSALLFSLIPAALAAVHKVKVGDGGLTFSPADLKAAVGDTVEFHFYQGTHSVAQSSFDKPCEPLNSTSFFSGDFDVKDKVSNEVFTVTVDAETPIWYYCAVQGHCQNGMVGVINAPSSGQRTLAAYKKAAADVDETVEPKSTGGGELGPAATASSGSSEGSTSTGSAASGTASSTESAAPNAGIETRGEIRWGLMSMGVAMAGFFGGLMM</sequence>
<feature type="domain" description="Phytocyanin" evidence="3">
    <location>
        <begin position="38"/>
        <end position="111"/>
    </location>
</feature>
<dbReference type="GO" id="GO:0009055">
    <property type="term" value="F:electron transfer activity"/>
    <property type="evidence" value="ECO:0007669"/>
    <property type="project" value="InterPro"/>
</dbReference>
<dbReference type="OrthoDB" id="2331100at2759"/>
<dbReference type="PANTHER" id="PTHR34883:SF15">
    <property type="entry name" value="EXTRACELLULAR SERINE-RICH PROTEIN"/>
    <property type="match status" value="1"/>
</dbReference>
<evidence type="ECO:0000313" key="5">
    <source>
        <dbReference type="Proteomes" id="UP000736672"/>
    </source>
</evidence>
<dbReference type="InterPro" id="IPR003245">
    <property type="entry name" value="Phytocyanin_dom"/>
</dbReference>
<keyword evidence="5" id="KW-1185">Reference proteome</keyword>
<dbReference type="SUPFAM" id="SSF49503">
    <property type="entry name" value="Cupredoxins"/>
    <property type="match status" value="1"/>
</dbReference>
<feature type="region of interest" description="Disordered" evidence="1">
    <location>
        <begin position="138"/>
        <end position="185"/>
    </location>
</feature>
<dbReference type="PANTHER" id="PTHR34883">
    <property type="entry name" value="SERINE-RICH PROTEIN, PUTATIVE-RELATED-RELATED"/>
    <property type="match status" value="1"/>
</dbReference>
<evidence type="ECO:0000256" key="2">
    <source>
        <dbReference type="SAM" id="SignalP"/>
    </source>
</evidence>
<evidence type="ECO:0000259" key="3">
    <source>
        <dbReference type="Pfam" id="PF02298"/>
    </source>
</evidence>
<dbReference type="Pfam" id="PF02298">
    <property type="entry name" value="Cu_bind_like"/>
    <property type="match status" value="1"/>
</dbReference>
<feature type="signal peptide" evidence="2">
    <location>
        <begin position="1"/>
        <end position="16"/>
    </location>
</feature>
<dbReference type="Gene3D" id="2.60.40.420">
    <property type="entry name" value="Cupredoxins - blue copper proteins"/>
    <property type="match status" value="1"/>
</dbReference>
<feature type="compositionally biased region" description="Low complexity" evidence="1">
    <location>
        <begin position="152"/>
        <end position="181"/>
    </location>
</feature>
<dbReference type="InterPro" id="IPR052953">
    <property type="entry name" value="Ser-rich/MCO-related"/>
</dbReference>
<comment type="caution">
    <text evidence="4">The sequence shown here is derived from an EMBL/GenBank/DDBJ whole genome shotgun (WGS) entry which is preliminary data.</text>
</comment>
<dbReference type="Proteomes" id="UP000736672">
    <property type="component" value="Unassembled WGS sequence"/>
</dbReference>
<dbReference type="AlphaFoldDB" id="A0A9P9REE4"/>
<accession>A0A9P9REE4</accession>
<protein>
    <submittedName>
        <fullName evidence="4">Cupredoxin</fullName>
    </submittedName>
</protein>
<evidence type="ECO:0000256" key="1">
    <source>
        <dbReference type="SAM" id="MobiDB-lite"/>
    </source>
</evidence>
<organism evidence="4 5">
    <name type="scientific">Fusarium solani</name>
    <name type="common">Filamentous fungus</name>
    <dbReference type="NCBI Taxonomy" id="169388"/>
    <lineage>
        <taxon>Eukaryota</taxon>
        <taxon>Fungi</taxon>
        <taxon>Dikarya</taxon>
        <taxon>Ascomycota</taxon>
        <taxon>Pezizomycotina</taxon>
        <taxon>Sordariomycetes</taxon>
        <taxon>Hypocreomycetidae</taxon>
        <taxon>Hypocreales</taxon>
        <taxon>Nectriaceae</taxon>
        <taxon>Fusarium</taxon>
        <taxon>Fusarium solani species complex</taxon>
    </lineage>
</organism>
<gene>
    <name evidence="4" type="ORF">B0J15DRAFT_474980</name>
</gene>
<dbReference type="CDD" id="cd00920">
    <property type="entry name" value="Cupredoxin"/>
    <property type="match status" value="1"/>
</dbReference>
<dbReference type="EMBL" id="JAGTJS010000001">
    <property type="protein sequence ID" value="KAH7275423.1"/>
    <property type="molecule type" value="Genomic_DNA"/>
</dbReference>
<feature type="chain" id="PRO_5040421103" evidence="2">
    <location>
        <begin position="17"/>
        <end position="212"/>
    </location>
</feature>
<dbReference type="InterPro" id="IPR008972">
    <property type="entry name" value="Cupredoxin"/>
</dbReference>
<proteinExistence type="predicted"/>